<gene>
    <name evidence="11" type="ORF">LBV24_04695</name>
</gene>
<evidence type="ECO:0000313" key="12">
    <source>
        <dbReference type="Proteomes" id="UP001198402"/>
    </source>
</evidence>
<evidence type="ECO:0000256" key="5">
    <source>
        <dbReference type="ARBA" id="ARBA00022801"/>
    </source>
</evidence>
<comment type="caution">
    <text evidence="11">The sequence shown here is derived from an EMBL/GenBank/DDBJ whole genome shotgun (WGS) entry which is preliminary data.</text>
</comment>
<evidence type="ECO:0000256" key="3">
    <source>
        <dbReference type="ARBA" id="ARBA00022723"/>
    </source>
</evidence>
<evidence type="ECO:0000259" key="10">
    <source>
        <dbReference type="Pfam" id="PF05572"/>
    </source>
</evidence>
<evidence type="ECO:0000256" key="6">
    <source>
        <dbReference type="ARBA" id="ARBA00022833"/>
    </source>
</evidence>
<keyword evidence="12" id="KW-1185">Reference proteome</keyword>
<dbReference type="SUPFAM" id="SSF55486">
    <property type="entry name" value="Metalloproteases ('zincins'), catalytic domain"/>
    <property type="match status" value="1"/>
</dbReference>
<evidence type="ECO:0000256" key="4">
    <source>
        <dbReference type="ARBA" id="ARBA00022729"/>
    </source>
</evidence>
<dbReference type="PROSITE" id="PS51257">
    <property type="entry name" value="PROKAR_LIPOPROTEIN"/>
    <property type="match status" value="1"/>
</dbReference>
<dbReference type="InterPro" id="IPR008754">
    <property type="entry name" value="Peptidase_M43"/>
</dbReference>
<dbReference type="GO" id="GO:0008237">
    <property type="term" value="F:metallopeptidase activity"/>
    <property type="evidence" value="ECO:0007669"/>
    <property type="project" value="UniProtKB-KW"/>
</dbReference>
<dbReference type="RefSeq" id="WP_224477433.1">
    <property type="nucleotide sequence ID" value="NZ_JAIUJS010000002.1"/>
</dbReference>
<dbReference type="CDD" id="cd04275">
    <property type="entry name" value="ZnMc_pappalysin_like"/>
    <property type="match status" value="1"/>
</dbReference>
<keyword evidence="2" id="KW-0645">Protease</keyword>
<keyword evidence="6" id="KW-0862">Zinc</keyword>
<sequence length="353" mass="37909">MKKSLLGLALVGAFFIGCSDDSNGTQEQETTVDMSDFYLYTDPVEAGTADKSSDGKNCTSMTVLNRQLNENPGLYQAMYNIEERSRRFANNLRPGNGNGNGNGGGNNGGGDDGGGDPPTDDGLGSINIPVYVYVVYANSAQNISDSQINSQISVLNADFNDTNFSDVNTYPERGADVDITFTLANVDRRANSTSQWGTNDAVKSVYPALPGHLTIWVANIGGGILGYAQFPGGNASTDGVVVSPQYFGTTGTATAPFDGGRTTTHEVGHWLNLRHIWGDGRCNRDDFVSDTPKSDRPNYGCPGQVSHCRSIDMTENYMDYTDDDCMGLFTQGQKERMRSVLAPGGPRDEFTGN</sequence>
<protein>
    <submittedName>
        <fullName evidence="11">Zinc metalloprotease</fullName>
    </submittedName>
</protein>
<proteinExistence type="inferred from homology"/>
<evidence type="ECO:0000256" key="2">
    <source>
        <dbReference type="ARBA" id="ARBA00022670"/>
    </source>
</evidence>
<dbReference type="PANTHER" id="PTHR47466:SF1">
    <property type="entry name" value="METALLOPROTEASE MEP1 (AFU_ORTHOLOGUE AFUA_1G07730)-RELATED"/>
    <property type="match status" value="1"/>
</dbReference>
<keyword evidence="5" id="KW-0378">Hydrolase</keyword>
<keyword evidence="8" id="KW-1015">Disulfide bond</keyword>
<feature type="domain" description="Peptidase M43 pregnancy-associated plasma-A" evidence="10">
    <location>
        <begin position="227"/>
        <end position="342"/>
    </location>
</feature>
<keyword evidence="3" id="KW-0479">Metal-binding</keyword>
<dbReference type="Pfam" id="PF05572">
    <property type="entry name" value="Peptidase_M43"/>
    <property type="match status" value="1"/>
</dbReference>
<comment type="similarity">
    <text evidence="1">Belongs to the peptidase M43B family.</text>
</comment>
<name>A0ABS7Y0Y0_9FLAO</name>
<dbReference type="EMBL" id="JAIUJS010000002">
    <property type="protein sequence ID" value="MCA0152502.1"/>
    <property type="molecule type" value="Genomic_DNA"/>
</dbReference>
<keyword evidence="7 11" id="KW-0482">Metalloprotease</keyword>
<dbReference type="InterPro" id="IPR024079">
    <property type="entry name" value="MetalloPept_cat_dom_sf"/>
</dbReference>
<dbReference type="PANTHER" id="PTHR47466">
    <property type="match status" value="1"/>
</dbReference>
<evidence type="ECO:0000256" key="7">
    <source>
        <dbReference type="ARBA" id="ARBA00023049"/>
    </source>
</evidence>
<feature type="compositionally biased region" description="Gly residues" evidence="9">
    <location>
        <begin position="96"/>
        <end position="116"/>
    </location>
</feature>
<evidence type="ECO:0000256" key="1">
    <source>
        <dbReference type="ARBA" id="ARBA00008721"/>
    </source>
</evidence>
<dbReference type="Gene3D" id="3.40.390.10">
    <property type="entry name" value="Collagenase (Catalytic Domain)"/>
    <property type="match status" value="1"/>
</dbReference>
<evidence type="ECO:0000256" key="8">
    <source>
        <dbReference type="ARBA" id="ARBA00023157"/>
    </source>
</evidence>
<organism evidence="11 12">
    <name type="scientific">Winogradskyella vincentii</name>
    <dbReference type="NCBI Taxonomy" id="2877122"/>
    <lineage>
        <taxon>Bacteria</taxon>
        <taxon>Pseudomonadati</taxon>
        <taxon>Bacteroidota</taxon>
        <taxon>Flavobacteriia</taxon>
        <taxon>Flavobacteriales</taxon>
        <taxon>Flavobacteriaceae</taxon>
        <taxon>Winogradskyella</taxon>
    </lineage>
</organism>
<keyword evidence="4" id="KW-0732">Signal</keyword>
<reference evidence="12" key="1">
    <citation type="submission" date="2023-07" db="EMBL/GenBank/DDBJ databases">
        <authorList>
            <person name="Yue Y."/>
        </authorList>
    </citation>
    <scope>NUCLEOTIDE SEQUENCE [LARGE SCALE GENOMIC DNA]</scope>
    <source>
        <strain evidence="12">2Y89</strain>
    </source>
</reference>
<dbReference type="Proteomes" id="UP001198402">
    <property type="component" value="Unassembled WGS sequence"/>
</dbReference>
<evidence type="ECO:0000256" key="9">
    <source>
        <dbReference type="SAM" id="MobiDB-lite"/>
    </source>
</evidence>
<feature type="region of interest" description="Disordered" evidence="9">
    <location>
        <begin position="89"/>
        <end position="122"/>
    </location>
</feature>
<accession>A0ABS7Y0Y0</accession>
<evidence type="ECO:0000313" key="11">
    <source>
        <dbReference type="EMBL" id="MCA0152502.1"/>
    </source>
</evidence>